<protein>
    <recommendedName>
        <fullName evidence="2">UBX domain-containing protein</fullName>
    </recommendedName>
</protein>
<dbReference type="Gene3D" id="3.10.20.90">
    <property type="entry name" value="Phosphatidylinositol 3-kinase Catalytic Subunit, Chain A, domain 1"/>
    <property type="match status" value="1"/>
</dbReference>
<dbReference type="SUPFAM" id="SSF54236">
    <property type="entry name" value="Ubiquitin-like"/>
    <property type="match status" value="1"/>
</dbReference>
<evidence type="ECO:0000313" key="4">
    <source>
        <dbReference type="Proteomes" id="UP000700596"/>
    </source>
</evidence>
<dbReference type="EMBL" id="JAGMWT010000003">
    <property type="protein sequence ID" value="KAH7131967.1"/>
    <property type="molecule type" value="Genomic_DNA"/>
</dbReference>
<evidence type="ECO:0000259" key="2">
    <source>
        <dbReference type="PROSITE" id="PS50033"/>
    </source>
</evidence>
<dbReference type="SUPFAM" id="SSF46934">
    <property type="entry name" value="UBA-like"/>
    <property type="match status" value="1"/>
</dbReference>
<proteinExistence type="predicted"/>
<dbReference type="Pfam" id="PF14555">
    <property type="entry name" value="UBA_4"/>
    <property type="match status" value="1"/>
</dbReference>
<evidence type="ECO:0000313" key="3">
    <source>
        <dbReference type="EMBL" id="KAH7131967.1"/>
    </source>
</evidence>
<comment type="caution">
    <text evidence="3">The sequence shown here is derived from an EMBL/GenBank/DDBJ whole genome shotgun (WGS) entry which is preliminary data.</text>
</comment>
<dbReference type="InterPro" id="IPR009060">
    <property type="entry name" value="UBA-like_sf"/>
</dbReference>
<dbReference type="InterPro" id="IPR006577">
    <property type="entry name" value="UAS"/>
</dbReference>
<dbReference type="InterPro" id="IPR050730">
    <property type="entry name" value="UBX_domain-protein"/>
</dbReference>
<organism evidence="3 4">
    <name type="scientific">Dendryphion nanum</name>
    <dbReference type="NCBI Taxonomy" id="256645"/>
    <lineage>
        <taxon>Eukaryota</taxon>
        <taxon>Fungi</taxon>
        <taxon>Dikarya</taxon>
        <taxon>Ascomycota</taxon>
        <taxon>Pezizomycotina</taxon>
        <taxon>Dothideomycetes</taxon>
        <taxon>Pleosporomycetidae</taxon>
        <taxon>Pleosporales</taxon>
        <taxon>Torulaceae</taxon>
        <taxon>Dendryphion</taxon>
    </lineage>
</organism>
<dbReference type="CDD" id="cd02958">
    <property type="entry name" value="UAS"/>
    <property type="match status" value="1"/>
</dbReference>
<dbReference type="InterPro" id="IPR001012">
    <property type="entry name" value="UBX_dom"/>
</dbReference>
<sequence>MDEEAILSFVSITSADPEKATQYLRLADNNLEQALQLYFDSPNLDVGGGSTQSASNVASSSQNPIPIDSDEEMSDFDTAATSHARPANVEDDEAMARRLQEEMYGQTEVRAPMARTTETLIGPDSNWGAADEEADVDALVQEQLARRAANRARAGIFNQQRTQGTVWDASNNDEARRRELATATGGASESSSKSNMLAQMYRPPFELMFQQSWDKARDEGKEKEKWLLVNIQDPAIFDCQVLNRDIWKNDEIQATVRENFIFMQYNKDDPRGSQYINYYFQNRESQDAYPHIAIVDPRTGEQVKIWSGPPTPPAVEFHAQLHEFLDRYSLKVDAKNPVATRKPERQKMDVDRMTEDEMLEMALQNSLDNSKGPQDDDPDALTKESSSLDKGKAKAEEPSTEVEEPETNGSSADPRFTQISSTNAYSEPDAAAPATRIQFKSTDGKRVVKKFKLDDPVRKLYEWIKAGGWEGKEGSEFDLVFLSKNLIDVLDLTIAEAGLKNAALNLEFTE</sequence>
<evidence type="ECO:0000256" key="1">
    <source>
        <dbReference type="SAM" id="MobiDB-lite"/>
    </source>
</evidence>
<feature type="region of interest" description="Disordered" evidence="1">
    <location>
        <begin position="165"/>
        <end position="194"/>
    </location>
</feature>
<dbReference type="AlphaFoldDB" id="A0A9P9E7I1"/>
<dbReference type="InterPro" id="IPR036249">
    <property type="entry name" value="Thioredoxin-like_sf"/>
</dbReference>
<dbReference type="SMART" id="SM00166">
    <property type="entry name" value="UBX"/>
    <property type="match status" value="1"/>
</dbReference>
<dbReference type="OrthoDB" id="270602at2759"/>
<keyword evidence="4" id="KW-1185">Reference proteome</keyword>
<dbReference type="SUPFAM" id="SSF52833">
    <property type="entry name" value="Thioredoxin-like"/>
    <property type="match status" value="1"/>
</dbReference>
<dbReference type="SMART" id="SM00594">
    <property type="entry name" value="UAS"/>
    <property type="match status" value="1"/>
</dbReference>
<gene>
    <name evidence="3" type="ORF">B0J11DRAFT_211679</name>
</gene>
<dbReference type="Proteomes" id="UP000700596">
    <property type="component" value="Unassembled WGS sequence"/>
</dbReference>
<dbReference type="Pfam" id="PF00789">
    <property type="entry name" value="UBX"/>
    <property type="match status" value="1"/>
</dbReference>
<dbReference type="Gene3D" id="1.10.8.10">
    <property type="entry name" value="DNA helicase RuvA subunit, C-terminal domain"/>
    <property type="match status" value="1"/>
</dbReference>
<feature type="compositionally biased region" description="Basic and acidic residues" evidence="1">
    <location>
        <begin position="380"/>
        <end position="397"/>
    </location>
</feature>
<dbReference type="Pfam" id="PF13899">
    <property type="entry name" value="Thioredoxin_7"/>
    <property type="match status" value="1"/>
</dbReference>
<dbReference type="GO" id="GO:0005634">
    <property type="term" value="C:nucleus"/>
    <property type="evidence" value="ECO:0007669"/>
    <property type="project" value="TreeGrafter"/>
</dbReference>
<dbReference type="InterPro" id="IPR029071">
    <property type="entry name" value="Ubiquitin-like_domsf"/>
</dbReference>
<reference evidence="3" key="1">
    <citation type="journal article" date="2021" name="Nat. Commun.">
        <title>Genetic determinants of endophytism in the Arabidopsis root mycobiome.</title>
        <authorList>
            <person name="Mesny F."/>
            <person name="Miyauchi S."/>
            <person name="Thiergart T."/>
            <person name="Pickel B."/>
            <person name="Atanasova L."/>
            <person name="Karlsson M."/>
            <person name="Huettel B."/>
            <person name="Barry K.W."/>
            <person name="Haridas S."/>
            <person name="Chen C."/>
            <person name="Bauer D."/>
            <person name="Andreopoulos W."/>
            <person name="Pangilinan J."/>
            <person name="LaButti K."/>
            <person name="Riley R."/>
            <person name="Lipzen A."/>
            <person name="Clum A."/>
            <person name="Drula E."/>
            <person name="Henrissat B."/>
            <person name="Kohler A."/>
            <person name="Grigoriev I.V."/>
            <person name="Martin F.M."/>
            <person name="Hacquard S."/>
        </authorList>
    </citation>
    <scope>NUCLEOTIDE SEQUENCE</scope>
    <source>
        <strain evidence="3">MPI-CAGE-CH-0243</strain>
    </source>
</reference>
<dbReference type="CDD" id="cd14273">
    <property type="entry name" value="UBA_TAP-C_like"/>
    <property type="match status" value="1"/>
</dbReference>
<dbReference type="PROSITE" id="PS50033">
    <property type="entry name" value="UBX"/>
    <property type="match status" value="1"/>
</dbReference>
<accession>A0A9P9E7I1</accession>
<dbReference type="CDD" id="cd01767">
    <property type="entry name" value="UBX"/>
    <property type="match status" value="1"/>
</dbReference>
<feature type="domain" description="UBX" evidence="2">
    <location>
        <begin position="430"/>
        <end position="507"/>
    </location>
</feature>
<dbReference type="GO" id="GO:0043161">
    <property type="term" value="P:proteasome-mediated ubiquitin-dependent protein catabolic process"/>
    <property type="evidence" value="ECO:0007669"/>
    <property type="project" value="TreeGrafter"/>
</dbReference>
<dbReference type="Gene3D" id="3.40.30.10">
    <property type="entry name" value="Glutaredoxin"/>
    <property type="match status" value="1"/>
</dbReference>
<dbReference type="GO" id="GO:0043130">
    <property type="term" value="F:ubiquitin binding"/>
    <property type="evidence" value="ECO:0007669"/>
    <property type="project" value="TreeGrafter"/>
</dbReference>
<dbReference type="PANTHER" id="PTHR23322">
    <property type="entry name" value="FAS-ASSOCIATED PROTEIN"/>
    <property type="match status" value="1"/>
</dbReference>
<feature type="region of interest" description="Disordered" evidence="1">
    <location>
        <begin position="46"/>
        <end position="72"/>
    </location>
</feature>
<dbReference type="PANTHER" id="PTHR23322:SF6">
    <property type="entry name" value="UBX DOMAIN-CONTAINING PROTEIN 7"/>
    <property type="match status" value="1"/>
</dbReference>
<feature type="compositionally biased region" description="Low complexity" evidence="1">
    <location>
        <begin position="51"/>
        <end position="63"/>
    </location>
</feature>
<name>A0A9P9E7I1_9PLEO</name>
<feature type="region of interest" description="Disordered" evidence="1">
    <location>
        <begin position="366"/>
        <end position="417"/>
    </location>
</feature>